<name>A0A6J3M424_9PEZI</name>
<feature type="compositionally biased region" description="Basic and acidic residues" evidence="2">
    <location>
        <begin position="378"/>
        <end position="392"/>
    </location>
</feature>
<feature type="region of interest" description="Disordered" evidence="2">
    <location>
        <begin position="185"/>
        <end position="219"/>
    </location>
</feature>
<gene>
    <name evidence="4" type="ORF">K489DRAFT_380981</name>
</gene>
<evidence type="ECO:0000313" key="4">
    <source>
        <dbReference type="RefSeq" id="XP_033459270.1"/>
    </source>
</evidence>
<feature type="coiled-coil region" evidence="1">
    <location>
        <begin position="17"/>
        <end position="51"/>
    </location>
</feature>
<dbReference type="Proteomes" id="UP000504637">
    <property type="component" value="Unplaced"/>
</dbReference>
<protein>
    <submittedName>
        <fullName evidence="4">Uncharacterized protein</fullName>
    </submittedName>
</protein>
<feature type="compositionally biased region" description="Basic and acidic residues" evidence="2">
    <location>
        <begin position="473"/>
        <end position="489"/>
    </location>
</feature>
<feature type="region of interest" description="Disordered" evidence="2">
    <location>
        <begin position="321"/>
        <end position="343"/>
    </location>
</feature>
<keyword evidence="3" id="KW-1185">Reference proteome</keyword>
<dbReference type="GeneID" id="54362802"/>
<evidence type="ECO:0000256" key="2">
    <source>
        <dbReference type="SAM" id="MobiDB-lite"/>
    </source>
</evidence>
<feature type="compositionally biased region" description="Acidic residues" evidence="2">
    <location>
        <begin position="328"/>
        <end position="342"/>
    </location>
</feature>
<evidence type="ECO:0000313" key="3">
    <source>
        <dbReference type="Proteomes" id="UP000504637"/>
    </source>
</evidence>
<sequence>MDRKEVDRMAQQLASGFEALRDQYEKLYSQHELLEKKLVNAREQYNELAKLYNSGANSTPPLSLSGQSKLEAPATVDAATALQNSTDQVSKAAASKVRLAGKVASQFRQGLPSFSDTASNGVRIWSGPFADRPEPCSSNMPSISESPLEQDFTVEGKPSQLGCPFAGMNRKRLSSHAASVLSRYNTGSTGAASTPISSSSQVNIKDNVSRRSSRRQSFPDPIKAEICGLSDHRAPCEAVEMPDRNPPAVEDAGDAPVCPIRFLDQHSPEEVATYFEKHKHELPRSHEVCVMRYQSNEDQIKELDAKYGNIVSMIQGLGLKHKDMLPPEPEDQGDEAVEDDISDEKVRKWASSVSAQAAVECPIDDDNAEDDNPDESEDRVSHFERPLRDIRVGESPSRPWGISVPAQYLEKANSEHSSKPAQISSPAVVEHASQPSPLDPSSEKSPLRCPFGHGSGPKPPGHDTTPVILPPQSDKHDTPTHQVRTEDRPGATPADTSTPPAEGSPRMVFNGPVFIGYSPEDAAKILRLSGFGGGS</sequence>
<proteinExistence type="predicted"/>
<reference evidence="4" key="2">
    <citation type="submission" date="2020-04" db="EMBL/GenBank/DDBJ databases">
        <authorList>
            <consortium name="NCBI Genome Project"/>
        </authorList>
    </citation>
    <scope>NUCLEOTIDE SEQUENCE</scope>
    <source>
        <strain evidence="4">CBS 342.82</strain>
    </source>
</reference>
<dbReference type="RefSeq" id="XP_033459270.1">
    <property type="nucleotide sequence ID" value="XM_033605002.1"/>
</dbReference>
<keyword evidence="1" id="KW-0175">Coiled coil</keyword>
<evidence type="ECO:0000256" key="1">
    <source>
        <dbReference type="SAM" id="Coils"/>
    </source>
</evidence>
<feature type="region of interest" description="Disordered" evidence="2">
    <location>
        <begin position="357"/>
        <end position="515"/>
    </location>
</feature>
<organism evidence="4">
    <name type="scientific">Dissoconium aciculare CBS 342.82</name>
    <dbReference type="NCBI Taxonomy" id="1314786"/>
    <lineage>
        <taxon>Eukaryota</taxon>
        <taxon>Fungi</taxon>
        <taxon>Dikarya</taxon>
        <taxon>Ascomycota</taxon>
        <taxon>Pezizomycotina</taxon>
        <taxon>Dothideomycetes</taxon>
        <taxon>Dothideomycetidae</taxon>
        <taxon>Mycosphaerellales</taxon>
        <taxon>Dissoconiaceae</taxon>
        <taxon>Dissoconium</taxon>
    </lineage>
</organism>
<reference evidence="4" key="1">
    <citation type="submission" date="2020-01" db="EMBL/GenBank/DDBJ databases">
        <authorList>
            <consortium name="DOE Joint Genome Institute"/>
            <person name="Haridas S."/>
            <person name="Albert R."/>
            <person name="Binder M."/>
            <person name="Bloem J."/>
            <person name="Labutti K."/>
            <person name="Salamov A."/>
            <person name="Andreopoulos B."/>
            <person name="Baker S.E."/>
            <person name="Barry K."/>
            <person name="Bills G."/>
            <person name="Bluhm B.H."/>
            <person name="Cannon C."/>
            <person name="Castanera R."/>
            <person name="Culley D.E."/>
            <person name="Daum C."/>
            <person name="Ezra D."/>
            <person name="Gonzalez J.B."/>
            <person name="Henrissat B."/>
            <person name="Kuo A."/>
            <person name="Liang C."/>
            <person name="Lipzen A."/>
            <person name="Lutzoni F."/>
            <person name="Magnuson J."/>
            <person name="Mondo S."/>
            <person name="Nolan M."/>
            <person name="Ohm R."/>
            <person name="Pangilinan J."/>
            <person name="Park H.-J."/>
            <person name="Ramirez L."/>
            <person name="Alfaro M."/>
            <person name="Sun H."/>
            <person name="Tritt A."/>
            <person name="Yoshinaga Y."/>
            <person name="Zwiers L.-H."/>
            <person name="Turgeon B.G."/>
            <person name="Goodwin S.B."/>
            <person name="Spatafora J.W."/>
            <person name="Crous P.W."/>
            <person name="Grigoriev I.V."/>
        </authorList>
    </citation>
    <scope>NUCLEOTIDE SEQUENCE</scope>
    <source>
        <strain evidence="4">CBS 342.82</strain>
    </source>
</reference>
<accession>A0A6J3M424</accession>
<feature type="compositionally biased region" description="Polar residues" evidence="2">
    <location>
        <begin position="185"/>
        <end position="206"/>
    </location>
</feature>
<dbReference type="OrthoDB" id="5343576at2759"/>
<feature type="compositionally biased region" description="Acidic residues" evidence="2">
    <location>
        <begin position="362"/>
        <end position="377"/>
    </location>
</feature>
<reference evidence="4" key="3">
    <citation type="submission" date="2025-08" db="UniProtKB">
        <authorList>
            <consortium name="RefSeq"/>
        </authorList>
    </citation>
    <scope>IDENTIFICATION</scope>
    <source>
        <strain evidence="4">CBS 342.82</strain>
    </source>
</reference>
<dbReference type="AlphaFoldDB" id="A0A6J3M424"/>